<feature type="site" description="Raises pKa of active site His" evidence="6">
    <location>
        <position position="144"/>
    </location>
</feature>
<evidence type="ECO:0000259" key="7">
    <source>
        <dbReference type="Pfam" id="PF00551"/>
    </source>
</evidence>
<protein>
    <recommendedName>
        <fullName evidence="6">Phosphoribosylglycinamide formyltransferase</fullName>
        <ecNumber evidence="6">2.1.2.2</ecNumber>
    </recommendedName>
    <alternativeName>
        <fullName evidence="6">5'-phosphoribosylglycinamide transformylase</fullName>
    </alternativeName>
    <alternativeName>
        <fullName evidence="6">GAR transformylase</fullName>
        <shortName evidence="6">GART</shortName>
    </alternativeName>
</protein>
<keyword evidence="3 6" id="KW-0658">Purine biosynthesis</keyword>
<dbReference type="InterPro" id="IPR002376">
    <property type="entry name" value="Formyl_transf_N"/>
</dbReference>
<dbReference type="InterPro" id="IPR036477">
    <property type="entry name" value="Formyl_transf_N_sf"/>
</dbReference>
<evidence type="ECO:0000256" key="3">
    <source>
        <dbReference type="ARBA" id="ARBA00022755"/>
    </source>
</evidence>
<dbReference type="OrthoDB" id="9806170at2"/>
<dbReference type="InterPro" id="IPR001555">
    <property type="entry name" value="GART_AS"/>
</dbReference>
<comment type="caution">
    <text evidence="6">Lacks conserved residue(s) required for the propagation of feature annotation.</text>
</comment>
<comment type="pathway">
    <text evidence="1 6">Purine metabolism; IMP biosynthesis via de novo pathway; N(2)-formyl-N(1)-(5-phospho-D-ribosyl)glycinamide from N(1)-(5-phospho-D-ribosyl)glycinamide (10-formyl THF route): step 1/1.</text>
</comment>
<feature type="binding site" evidence="6">
    <location>
        <position position="64"/>
    </location>
    <ligand>
        <name>(6R)-10-formyltetrahydrofolate</name>
        <dbReference type="ChEBI" id="CHEBI:195366"/>
    </ligand>
</feature>
<keyword evidence="2 6" id="KW-0808">Transferase</keyword>
<dbReference type="Proteomes" id="UP000051155">
    <property type="component" value="Unassembled WGS sequence"/>
</dbReference>
<reference evidence="8 9" key="1">
    <citation type="journal article" date="2015" name="Genome Announc.">
        <title>Expanding the biotechnology potential of lactobacilli through comparative genomics of 213 strains and associated genera.</title>
        <authorList>
            <person name="Sun Z."/>
            <person name="Harris H.M."/>
            <person name="McCann A."/>
            <person name="Guo C."/>
            <person name="Argimon S."/>
            <person name="Zhang W."/>
            <person name="Yang X."/>
            <person name="Jeffery I.B."/>
            <person name="Cooney J.C."/>
            <person name="Kagawa T.F."/>
            <person name="Liu W."/>
            <person name="Song Y."/>
            <person name="Salvetti E."/>
            <person name="Wrobel A."/>
            <person name="Rasinkangas P."/>
            <person name="Parkhill J."/>
            <person name="Rea M.C."/>
            <person name="O'Sullivan O."/>
            <person name="Ritari J."/>
            <person name="Douillard F.P."/>
            <person name="Paul Ross R."/>
            <person name="Yang R."/>
            <person name="Briner A.E."/>
            <person name="Felis G.E."/>
            <person name="de Vos W.M."/>
            <person name="Barrangou R."/>
            <person name="Klaenhammer T.R."/>
            <person name="Caufield P.W."/>
            <person name="Cui Y."/>
            <person name="Zhang H."/>
            <person name="O'Toole P.W."/>
        </authorList>
    </citation>
    <scope>NUCLEOTIDE SEQUENCE [LARGE SCALE GENOMIC DNA]</scope>
    <source>
        <strain evidence="8 9">DSM 19971</strain>
    </source>
</reference>
<sequence>MKVAIFASGNGTNFEILAQKFENNELAGNLTLLFCDHPDAPVVKRAENHQVPVRSFTVKECGGKLPYEKKIMELLKEFHIDFIVLAGYLRVIGPTILQNYEKKIVNLHPAYLPEYPGLHSIERALSDHRTQTGVTVHYVDDGLDSGPIIEQQRVPILATDSLETLEQRVHECEHQLYPQVVKEILLKINKKEQNNQ</sequence>
<organism evidence="8 9">
    <name type="scientific">Liquorilactobacillus uvarum DSM 19971</name>
    <dbReference type="NCBI Taxonomy" id="1423812"/>
    <lineage>
        <taxon>Bacteria</taxon>
        <taxon>Bacillati</taxon>
        <taxon>Bacillota</taxon>
        <taxon>Bacilli</taxon>
        <taxon>Lactobacillales</taxon>
        <taxon>Lactobacillaceae</taxon>
        <taxon>Liquorilactobacillus</taxon>
    </lineage>
</organism>
<evidence type="ECO:0000256" key="5">
    <source>
        <dbReference type="ARBA" id="ARBA00047664"/>
    </source>
</evidence>
<dbReference type="CDD" id="cd08645">
    <property type="entry name" value="FMT_core_GART"/>
    <property type="match status" value="1"/>
</dbReference>
<evidence type="ECO:0000256" key="4">
    <source>
        <dbReference type="ARBA" id="ARBA00038440"/>
    </source>
</evidence>
<name>A0A0R1Q1L3_9LACO</name>
<evidence type="ECO:0000313" key="8">
    <source>
        <dbReference type="EMBL" id="KRL38575.1"/>
    </source>
</evidence>
<evidence type="ECO:0000256" key="2">
    <source>
        <dbReference type="ARBA" id="ARBA00022679"/>
    </source>
</evidence>
<dbReference type="UniPathway" id="UPA00074">
    <property type="reaction ID" value="UER00126"/>
</dbReference>
<dbReference type="PATRIC" id="fig|1423812.3.peg.1377"/>
<comment type="caution">
    <text evidence="8">The sequence shown here is derived from an EMBL/GenBank/DDBJ whole genome shotgun (WGS) entry which is preliminary data.</text>
</comment>
<dbReference type="SUPFAM" id="SSF53328">
    <property type="entry name" value="Formyltransferase"/>
    <property type="match status" value="1"/>
</dbReference>
<comment type="catalytic activity">
    <reaction evidence="5 6">
        <text>N(1)-(5-phospho-beta-D-ribosyl)glycinamide + (6R)-10-formyltetrahydrofolate = N(2)-formyl-N(1)-(5-phospho-beta-D-ribosyl)glycinamide + (6S)-5,6,7,8-tetrahydrofolate + H(+)</text>
        <dbReference type="Rhea" id="RHEA:15053"/>
        <dbReference type="ChEBI" id="CHEBI:15378"/>
        <dbReference type="ChEBI" id="CHEBI:57453"/>
        <dbReference type="ChEBI" id="CHEBI:143788"/>
        <dbReference type="ChEBI" id="CHEBI:147286"/>
        <dbReference type="ChEBI" id="CHEBI:195366"/>
        <dbReference type="EC" id="2.1.2.2"/>
    </reaction>
</comment>
<dbReference type="PANTHER" id="PTHR43369:SF2">
    <property type="entry name" value="PHOSPHORIBOSYLGLYCINAMIDE FORMYLTRANSFERASE"/>
    <property type="match status" value="1"/>
</dbReference>
<proteinExistence type="inferred from homology"/>
<dbReference type="Pfam" id="PF00551">
    <property type="entry name" value="Formyl_trans_N"/>
    <property type="match status" value="1"/>
</dbReference>
<comment type="similarity">
    <text evidence="4 6">Belongs to the GART family.</text>
</comment>
<feature type="active site" description="Proton donor" evidence="6">
    <location>
        <position position="108"/>
    </location>
</feature>
<dbReference type="GO" id="GO:0006189">
    <property type="term" value="P:'de novo' IMP biosynthetic process"/>
    <property type="evidence" value="ECO:0007669"/>
    <property type="project" value="UniProtKB-UniRule"/>
</dbReference>
<evidence type="ECO:0000256" key="1">
    <source>
        <dbReference type="ARBA" id="ARBA00005054"/>
    </source>
</evidence>
<dbReference type="EC" id="2.1.2.2" evidence="6"/>
<evidence type="ECO:0000256" key="6">
    <source>
        <dbReference type="HAMAP-Rule" id="MF_01930"/>
    </source>
</evidence>
<feature type="binding site" evidence="6">
    <location>
        <position position="106"/>
    </location>
    <ligand>
        <name>(6R)-10-formyltetrahydrofolate</name>
        <dbReference type="ChEBI" id="CHEBI:195366"/>
    </ligand>
</feature>
<dbReference type="GO" id="GO:0004644">
    <property type="term" value="F:phosphoribosylglycinamide formyltransferase activity"/>
    <property type="evidence" value="ECO:0007669"/>
    <property type="project" value="UniProtKB-UniRule"/>
</dbReference>
<dbReference type="Gene3D" id="3.40.50.170">
    <property type="entry name" value="Formyl transferase, N-terminal domain"/>
    <property type="match status" value="1"/>
</dbReference>
<dbReference type="AlphaFoldDB" id="A0A0R1Q1L3"/>
<feature type="domain" description="Formyl transferase N-terminal" evidence="7">
    <location>
        <begin position="1"/>
        <end position="181"/>
    </location>
</feature>
<gene>
    <name evidence="6" type="primary">purN</name>
    <name evidence="8" type="ORF">FD20_GL001290</name>
</gene>
<dbReference type="NCBIfam" id="TIGR00639">
    <property type="entry name" value="PurN"/>
    <property type="match status" value="1"/>
</dbReference>
<dbReference type="GO" id="GO:0005829">
    <property type="term" value="C:cytosol"/>
    <property type="evidence" value="ECO:0007669"/>
    <property type="project" value="TreeGrafter"/>
</dbReference>
<dbReference type="PROSITE" id="PS00373">
    <property type="entry name" value="GART"/>
    <property type="match status" value="1"/>
</dbReference>
<dbReference type="EMBL" id="AZEG01000003">
    <property type="protein sequence ID" value="KRL38575.1"/>
    <property type="molecule type" value="Genomic_DNA"/>
</dbReference>
<dbReference type="HAMAP" id="MF_01930">
    <property type="entry name" value="PurN"/>
    <property type="match status" value="1"/>
</dbReference>
<dbReference type="InterPro" id="IPR004607">
    <property type="entry name" value="GART"/>
</dbReference>
<feature type="binding site" evidence="6">
    <location>
        <begin position="11"/>
        <end position="13"/>
    </location>
    <ligand>
        <name>N(1)-(5-phospho-beta-D-ribosyl)glycinamide</name>
        <dbReference type="ChEBI" id="CHEBI:143788"/>
    </ligand>
</feature>
<comment type="function">
    <text evidence="6">Catalyzes the transfer of a formyl group from 10-formyltetrahydrofolate to 5-phospho-ribosyl-glycinamide (GAR), producing 5-phospho-ribosyl-N-formylglycinamide (FGAR) and tetrahydrofolate.</text>
</comment>
<accession>A0A0R1Q1L3</accession>
<evidence type="ECO:0000313" key="9">
    <source>
        <dbReference type="Proteomes" id="UP000051155"/>
    </source>
</evidence>
<dbReference type="STRING" id="1423812.FD20_GL001290"/>
<dbReference type="RefSeq" id="WP_057735904.1">
    <property type="nucleotide sequence ID" value="NZ_AZEG01000003.1"/>
</dbReference>
<keyword evidence="9" id="KW-1185">Reference proteome</keyword>
<dbReference type="PANTHER" id="PTHR43369">
    <property type="entry name" value="PHOSPHORIBOSYLGLYCINAMIDE FORMYLTRANSFERASE"/>
    <property type="match status" value="1"/>
</dbReference>